<keyword evidence="2" id="KW-1185">Reference proteome</keyword>
<sequence length="96" mass="10482">MDVKGTLICQGDVERADVFIYYVKVDGAEWVRIESSIAQRTVYSPTAGKKYTVMSQNGTPCVPGEYIGVAEGYLTVDGKTTKNYQNGFGPRSTVTC</sequence>
<gene>
    <name evidence="1" type="ORF">IFM12276_58240</name>
</gene>
<proteinExistence type="predicted"/>
<evidence type="ECO:0000313" key="1">
    <source>
        <dbReference type="EMBL" id="BDU02796.1"/>
    </source>
</evidence>
<name>A0ABN6UF66_9NOCA</name>
<protein>
    <submittedName>
        <fullName evidence="1">Uncharacterized protein</fullName>
    </submittedName>
</protein>
<accession>A0ABN6UF66</accession>
<dbReference type="Proteomes" id="UP001317870">
    <property type="component" value="Chromosome"/>
</dbReference>
<evidence type="ECO:0000313" key="2">
    <source>
        <dbReference type="Proteomes" id="UP001317870"/>
    </source>
</evidence>
<dbReference type="EMBL" id="AP026978">
    <property type="protein sequence ID" value="BDU02796.1"/>
    <property type="molecule type" value="Genomic_DNA"/>
</dbReference>
<reference evidence="1 2" key="1">
    <citation type="submission" date="2022-11" db="EMBL/GenBank/DDBJ databases">
        <title>Genome Sequencing of Nocardia sp. ON39_IFM12276 and assembly.</title>
        <authorList>
            <person name="Shimojima M."/>
            <person name="Toyokawa M."/>
            <person name="Uesaka K."/>
        </authorList>
    </citation>
    <scope>NUCLEOTIDE SEQUENCE [LARGE SCALE GENOMIC DNA]</scope>
    <source>
        <strain evidence="1 2">IFM 12276</strain>
    </source>
</reference>
<organism evidence="1 2">
    <name type="scientific">Nocardia sputorum</name>
    <dbReference type="NCBI Taxonomy" id="2984338"/>
    <lineage>
        <taxon>Bacteria</taxon>
        <taxon>Bacillati</taxon>
        <taxon>Actinomycetota</taxon>
        <taxon>Actinomycetes</taxon>
        <taxon>Mycobacteriales</taxon>
        <taxon>Nocardiaceae</taxon>
        <taxon>Nocardia</taxon>
    </lineage>
</organism>